<evidence type="ECO:0000313" key="2">
    <source>
        <dbReference type="Proteomes" id="UP000039660"/>
    </source>
</evidence>
<dbReference type="AlphaFoldDB" id="A0A0T7GGI0"/>
<dbReference type="InterPro" id="IPR027417">
    <property type="entry name" value="P-loop_NTPase"/>
</dbReference>
<gene>
    <name evidence="1" type="ORF">NGAL_HAMBI1189_13840</name>
</gene>
<reference evidence="1 2" key="1">
    <citation type="submission" date="2014-08" db="EMBL/GenBank/DDBJ databases">
        <authorList>
            <person name="Chen Y.-H."/>
        </authorList>
    </citation>
    <scope>NUCLEOTIDE SEQUENCE [LARGE SCALE GENOMIC DNA]</scope>
</reference>
<proteinExistence type="predicted"/>
<dbReference type="Gene3D" id="3.40.50.300">
    <property type="entry name" value="P-loop containing nucleotide triphosphate hydrolases"/>
    <property type="match status" value="1"/>
</dbReference>
<sequence>MIIHLNGWPGVGKLTIARHVSARMGGYLLDNHTIYNVAFAITEFRTPEFYELVRTVRDIAFDRIADMTAAKPVIMTNAYGPSDWGRENWDAIRDLAKRRGSPFFAVTITCSDEEHRKRIVAEDRKPYGKLTDRDKLPAMLGPMIEEDAEYLLRLDTSGVTPEESATTICDWIEGIQKETRAR</sequence>
<organism evidence="1 2">
    <name type="scientific">Neorhizobium galegae bv. officinalis</name>
    <dbReference type="NCBI Taxonomy" id="323656"/>
    <lineage>
        <taxon>Bacteria</taxon>
        <taxon>Pseudomonadati</taxon>
        <taxon>Pseudomonadota</taxon>
        <taxon>Alphaproteobacteria</taxon>
        <taxon>Hyphomicrobiales</taxon>
        <taxon>Rhizobiaceae</taxon>
        <taxon>Rhizobium/Agrobacterium group</taxon>
        <taxon>Neorhizobium</taxon>
    </lineage>
</organism>
<evidence type="ECO:0008006" key="3">
    <source>
        <dbReference type="Google" id="ProtNLM"/>
    </source>
</evidence>
<dbReference type="RefSeq" id="WP_046632516.1">
    <property type="nucleotide sequence ID" value="NZ_CCRK01000002.1"/>
</dbReference>
<dbReference type="SUPFAM" id="SSF52540">
    <property type="entry name" value="P-loop containing nucleoside triphosphate hydrolases"/>
    <property type="match status" value="1"/>
</dbReference>
<name>A0A0T7GGI0_NEOGA</name>
<evidence type="ECO:0000313" key="1">
    <source>
        <dbReference type="EMBL" id="CDZ46389.1"/>
    </source>
</evidence>
<accession>A0A0T7GGI0</accession>
<dbReference type="Pfam" id="PF13671">
    <property type="entry name" value="AAA_33"/>
    <property type="match status" value="1"/>
</dbReference>
<dbReference type="Proteomes" id="UP000039660">
    <property type="component" value="Unassembled WGS sequence"/>
</dbReference>
<dbReference type="EMBL" id="CCRK01000002">
    <property type="protein sequence ID" value="CDZ46389.1"/>
    <property type="molecule type" value="Genomic_DNA"/>
</dbReference>
<protein>
    <recommendedName>
        <fullName evidence="3">Shikimate kinase</fullName>
    </recommendedName>
</protein>